<comment type="caution">
    <text evidence="1">The sequence shown here is derived from an EMBL/GenBank/DDBJ whole genome shotgun (WGS) entry which is preliminary data.</text>
</comment>
<dbReference type="AlphaFoldDB" id="A0A919KG95"/>
<name>A0A919KG95_9ACTN</name>
<evidence type="ECO:0000313" key="1">
    <source>
        <dbReference type="EMBL" id="GHG77780.1"/>
    </source>
</evidence>
<dbReference type="EMBL" id="BNBF01000048">
    <property type="protein sequence ID" value="GHG77780.1"/>
    <property type="molecule type" value="Genomic_DNA"/>
</dbReference>
<sequence>MPSNAYNLGRTKRQPLTLKNLKELNIDWPSLLNHPSLVYVDNNGTRHKPIGLSVNKQTYGTFPASLTAFKLGWIAYMDLGAPLIEERCDIAPPPPDMCSSRTYVNRSQTSKMTFTDSVDFNVSNDIKWSLQADAKLTFGGNVSAQLQLQLQNQLRMDLQEQMQAQCQNEVANKNANTLTNKNSKDSVGADNANTTENAVRNAATNSVSNAVTESVGFTTTGSATGTAGLNASLALGIQGSVSGSLSTSWASKSQISGEVPPAGRVETLVTQRRCHKHYHYEIPVTFSGFIAVHYAVPVAVLTPPQPGTYPGLAQTVARPISILDLTGGGFHLHGLAEVISVLDVLHTMFDSQSLTDSDRTQYKQP</sequence>
<accession>A0A919KG95</accession>
<protein>
    <submittedName>
        <fullName evidence="1">Uncharacterized protein</fullName>
    </submittedName>
</protein>
<gene>
    <name evidence="1" type="ORF">GCM10018980_76320</name>
</gene>
<proteinExistence type="predicted"/>
<organism evidence="1 2">
    <name type="scientific">Streptomyces capoamus</name>
    <dbReference type="NCBI Taxonomy" id="68183"/>
    <lineage>
        <taxon>Bacteria</taxon>
        <taxon>Bacillati</taxon>
        <taxon>Actinomycetota</taxon>
        <taxon>Actinomycetes</taxon>
        <taxon>Kitasatosporales</taxon>
        <taxon>Streptomycetaceae</taxon>
        <taxon>Streptomyces</taxon>
    </lineage>
</organism>
<dbReference type="Proteomes" id="UP000619355">
    <property type="component" value="Unassembled WGS sequence"/>
</dbReference>
<reference evidence="2" key="1">
    <citation type="journal article" date="2019" name="Int. J. Syst. Evol. Microbiol.">
        <title>The Global Catalogue of Microorganisms (GCM) 10K type strain sequencing project: providing services to taxonomists for standard genome sequencing and annotation.</title>
        <authorList>
            <consortium name="The Broad Institute Genomics Platform"/>
            <consortium name="The Broad Institute Genome Sequencing Center for Infectious Disease"/>
            <person name="Wu L."/>
            <person name="Ma J."/>
        </authorList>
    </citation>
    <scope>NUCLEOTIDE SEQUENCE [LARGE SCALE GENOMIC DNA]</scope>
    <source>
        <strain evidence="2">JCM 4253</strain>
    </source>
</reference>
<evidence type="ECO:0000313" key="2">
    <source>
        <dbReference type="Proteomes" id="UP000619355"/>
    </source>
</evidence>
<dbReference type="RefSeq" id="WP_189986732.1">
    <property type="nucleotide sequence ID" value="NZ_BNBF01000048.1"/>
</dbReference>
<keyword evidence="2" id="KW-1185">Reference proteome</keyword>